<gene>
    <name evidence="3" type="ORF">AVDCRST_MAG25-1017</name>
</gene>
<dbReference type="NCBIfam" id="TIGR00055">
    <property type="entry name" value="uppS"/>
    <property type="match status" value="1"/>
</dbReference>
<evidence type="ECO:0000256" key="1">
    <source>
        <dbReference type="ARBA" id="ARBA00022679"/>
    </source>
</evidence>
<dbReference type="Gene3D" id="3.40.1180.10">
    <property type="entry name" value="Decaprenyl diphosphate synthase-like"/>
    <property type="match status" value="1"/>
</dbReference>
<feature type="binding site" evidence="2">
    <location>
        <position position="27"/>
    </location>
    <ligand>
        <name>substrate</name>
    </ligand>
</feature>
<dbReference type="InterPro" id="IPR001441">
    <property type="entry name" value="UPP_synth-like"/>
</dbReference>
<accession>A0A6J4R765</accession>
<comment type="similarity">
    <text evidence="2">Belongs to the UPP synthase family.</text>
</comment>
<feature type="binding site" evidence="2">
    <location>
        <begin position="180"/>
        <end position="182"/>
    </location>
    <ligand>
        <name>substrate</name>
    </ligand>
</feature>
<feature type="active site" evidence="2">
    <location>
        <position position="10"/>
    </location>
</feature>
<dbReference type="GO" id="GO:0030145">
    <property type="term" value="F:manganese ion binding"/>
    <property type="evidence" value="ECO:0007669"/>
    <property type="project" value="TreeGrafter"/>
</dbReference>
<dbReference type="InterPro" id="IPR036424">
    <property type="entry name" value="UPP_synth-like_sf"/>
</dbReference>
<organism evidence="3">
    <name type="scientific">uncultured Rubrobacteraceae bacterium</name>
    <dbReference type="NCBI Taxonomy" id="349277"/>
    <lineage>
        <taxon>Bacteria</taxon>
        <taxon>Bacillati</taxon>
        <taxon>Actinomycetota</taxon>
        <taxon>Rubrobacteria</taxon>
        <taxon>Rubrobacterales</taxon>
        <taxon>Rubrobacteraceae</taxon>
        <taxon>environmental samples</taxon>
    </lineage>
</organism>
<keyword evidence="1 2" id="KW-0808">Transferase</keyword>
<sequence length="226" mass="25409">MPRHVAIIMDGNGRWAKSRWLPRAAGHRAGVGVLTPLIETAGELGVRTLTLYAFSTENWARPSTEVDSLMALFLETARSKVPELNERGARLRFLGRREHLPRRVLEAMEEAEDLTSGNGSIDVYVALNYGGRSEIVDAARCMIRDGLDPDEVDEATFASYLYAPEVPEIDLVIRTSGELRVSNFLLWQIAYAEFYVTETLWPDFSPDEFRRAISSYAARSRRRGGV</sequence>
<feature type="binding site" evidence="2">
    <location>
        <position position="59"/>
    </location>
    <ligand>
        <name>substrate</name>
    </ligand>
</feature>
<dbReference type="AlphaFoldDB" id="A0A6J4R765"/>
<name>A0A6J4R765_9ACTN</name>
<dbReference type="Pfam" id="PF01255">
    <property type="entry name" value="Prenyltransf"/>
    <property type="match status" value="1"/>
</dbReference>
<feature type="binding site" evidence="2">
    <location>
        <position position="193"/>
    </location>
    <ligand>
        <name>Mg(2+)</name>
        <dbReference type="ChEBI" id="CHEBI:18420"/>
    </ligand>
</feature>
<keyword evidence="2" id="KW-0460">Magnesium</keyword>
<evidence type="ECO:0000256" key="2">
    <source>
        <dbReference type="HAMAP-Rule" id="MF_01139"/>
    </source>
</evidence>
<dbReference type="GO" id="GO:0005829">
    <property type="term" value="C:cytosol"/>
    <property type="evidence" value="ECO:0007669"/>
    <property type="project" value="TreeGrafter"/>
</dbReference>
<dbReference type="GO" id="GO:0016094">
    <property type="term" value="P:polyprenol biosynthetic process"/>
    <property type="evidence" value="ECO:0007669"/>
    <property type="project" value="TreeGrafter"/>
</dbReference>
<dbReference type="PANTHER" id="PTHR10291">
    <property type="entry name" value="DEHYDRODOLICHYL DIPHOSPHATE SYNTHASE FAMILY MEMBER"/>
    <property type="match status" value="1"/>
</dbReference>
<protein>
    <recommendedName>
        <fullName evidence="2">Isoprenyl transferase</fullName>
        <ecNumber evidence="2">2.5.1.-</ecNumber>
    </recommendedName>
</protein>
<comment type="subunit">
    <text evidence="2">Homodimer.</text>
</comment>
<proteinExistence type="inferred from homology"/>
<feature type="binding site" evidence="2">
    <location>
        <position position="174"/>
    </location>
    <ligand>
        <name>substrate</name>
    </ligand>
</feature>
<dbReference type="GO" id="GO:0008834">
    <property type="term" value="F:ditrans,polycis-undecaprenyl-diphosphate synthase [(2E,6E)-farnesyl-diphosphate specific] activity"/>
    <property type="evidence" value="ECO:0007669"/>
    <property type="project" value="TreeGrafter"/>
</dbReference>
<reference evidence="3" key="1">
    <citation type="submission" date="2020-02" db="EMBL/GenBank/DDBJ databases">
        <authorList>
            <person name="Meier V. D."/>
        </authorList>
    </citation>
    <scope>NUCLEOTIDE SEQUENCE</scope>
    <source>
        <strain evidence="3">AVDCRST_MAG25</strain>
    </source>
</reference>
<dbReference type="GO" id="GO:0000287">
    <property type="term" value="F:magnesium ion binding"/>
    <property type="evidence" value="ECO:0007669"/>
    <property type="project" value="UniProtKB-UniRule"/>
</dbReference>
<dbReference type="EMBL" id="CADCVI010000064">
    <property type="protein sequence ID" value="CAA9462147.1"/>
    <property type="molecule type" value="Genomic_DNA"/>
</dbReference>
<dbReference type="CDD" id="cd00475">
    <property type="entry name" value="Cis_IPPS"/>
    <property type="match status" value="1"/>
</dbReference>
<feature type="binding site" evidence="2">
    <location>
        <begin position="11"/>
        <end position="14"/>
    </location>
    <ligand>
        <name>substrate</name>
    </ligand>
</feature>
<dbReference type="FunFam" id="3.40.1180.10:FF:000001">
    <property type="entry name" value="(2E,6E)-farnesyl-diphosphate-specific ditrans,polycis-undecaprenyl-diphosphate synthase"/>
    <property type="match status" value="1"/>
</dbReference>
<feature type="binding site" evidence="2">
    <location>
        <position position="15"/>
    </location>
    <ligand>
        <name>substrate</name>
    </ligand>
</feature>
<feature type="binding site" evidence="2">
    <location>
        <position position="23"/>
    </location>
    <ligand>
        <name>substrate</name>
    </ligand>
</feature>
<evidence type="ECO:0000313" key="3">
    <source>
        <dbReference type="EMBL" id="CAA9462147.1"/>
    </source>
</evidence>
<dbReference type="PROSITE" id="PS01066">
    <property type="entry name" value="UPP_SYNTHASE"/>
    <property type="match status" value="1"/>
</dbReference>
<dbReference type="InterPro" id="IPR018520">
    <property type="entry name" value="UPP_synth-like_CS"/>
</dbReference>
<feature type="binding site" evidence="2">
    <location>
        <position position="10"/>
    </location>
    <ligand>
        <name>Mg(2+)</name>
        <dbReference type="ChEBI" id="CHEBI:18420"/>
    </ligand>
</feature>
<keyword evidence="2" id="KW-0479">Metal-binding</keyword>
<dbReference type="HAMAP" id="MF_01139">
    <property type="entry name" value="ISPT"/>
    <property type="match status" value="1"/>
</dbReference>
<feature type="binding site" evidence="2">
    <location>
        <position position="61"/>
    </location>
    <ligand>
        <name>substrate</name>
    </ligand>
</feature>
<comment type="function">
    <text evidence="2">Catalyzes the condensation of isopentenyl diphosphate (IPP) with allylic pyrophosphates generating different type of terpenoids.</text>
</comment>
<dbReference type="PANTHER" id="PTHR10291:SF0">
    <property type="entry name" value="DEHYDRODOLICHYL DIPHOSPHATE SYNTHASE 2"/>
    <property type="match status" value="1"/>
</dbReference>
<feature type="binding site" evidence="2">
    <location>
        <begin position="55"/>
        <end position="57"/>
    </location>
    <ligand>
        <name>substrate</name>
    </ligand>
</feature>
<dbReference type="SUPFAM" id="SSF64005">
    <property type="entry name" value="Undecaprenyl diphosphate synthase"/>
    <property type="match status" value="1"/>
</dbReference>
<dbReference type="EC" id="2.5.1.-" evidence="2"/>
<feature type="active site" description="Proton acceptor" evidence="2">
    <location>
        <position position="58"/>
    </location>
</feature>
<comment type="cofactor">
    <cofactor evidence="2">
        <name>Mg(2+)</name>
        <dbReference type="ChEBI" id="CHEBI:18420"/>
    </cofactor>
    <text evidence="2">Binds 2 magnesium ions per subunit.</text>
</comment>